<dbReference type="Pfam" id="PF13087">
    <property type="entry name" value="AAA_12"/>
    <property type="match status" value="1"/>
</dbReference>
<feature type="domain" description="DNA2/NAM7 helicase-like C-terminal" evidence="4">
    <location>
        <begin position="2139"/>
        <end position="2333"/>
    </location>
</feature>
<dbReference type="Ensembl" id="ENSSPUT00000023081.1">
    <property type="protein sequence ID" value="ENSSPUP00000021658.1"/>
    <property type="gene ID" value="ENSSPUG00000016332.1"/>
</dbReference>
<evidence type="ECO:0000259" key="3">
    <source>
        <dbReference type="Pfam" id="PF13086"/>
    </source>
</evidence>
<dbReference type="Gene3D" id="3.40.50.300">
    <property type="entry name" value="P-loop containing nucleotide triphosphate hydrolases"/>
    <property type="match status" value="2"/>
</dbReference>
<dbReference type="CDD" id="cd18808">
    <property type="entry name" value="SF1_C_Upf1"/>
    <property type="match status" value="1"/>
</dbReference>
<dbReference type="GO" id="GO:0070301">
    <property type="term" value="P:cellular response to hydrogen peroxide"/>
    <property type="evidence" value="ECO:0007669"/>
    <property type="project" value="Ensembl"/>
</dbReference>
<feature type="compositionally biased region" description="Polar residues" evidence="1">
    <location>
        <begin position="1624"/>
        <end position="1644"/>
    </location>
</feature>
<dbReference type="InterPro" id="IPR045055">
    <property type="entry name" value="DNA2/NAM7-like"/>
</dbReference>
<reference evidence="5" key="1">
    <citation type="submission" date="2025-08" db="UniProtKB">
        <authorList>
            <consortium name="Ensembl"/>
        </authorList>
    </citation>
    <scope>IDENTIFICATION</scope>
</reference>
<dbReference type="GO" id="GO:0007623">
    <property type="term" value="P:circadian rhythm"/>
    <property type="evidence" value="ECO:0007669"/>
    <property type="project" value="Ensembl"/>
</dbReference>
<dbReference type="GO" id="GO:0045171">
    <property type="term" value="C:intercellular bridge"/>
    <property type="evidence" value="ECO:0007669"/>
    <property type="project" value="Ensembl"/>
</dbReference>
<gene>
    <name evidence="5" type="primary">SETX</name>
</gene>
<dbReference type="GO" id="GO:0001147">
    <property type="term" value="F:transcription termination site sequence-specific DNA binding"/>
    <property type="evidence" value="ECO:0007669"/>
    <property type="project" value="Ensembl"/>
</dbReference>
<dbReference type="GO" id="GO:0010976">
    <property type="term" value="P:positive regulation of neuron projection development"/>
    <property type="evidence" value="ECO:0007669"/>
    <property type="project" value="Ensembl"/>
</dbReference>
<dbReference type="PANTHER" id="PTHR10887">
    <property type="entry name" value="DNA2/NAM7 HELICASE FAMILY"/>
    <property type="match status" value="1"/>
</dbReference>
<feature type="compositionally biased region" description="Low complexity" evidence="1">
    <location>
        <begin position="939"/>
        <end position="948"/>
    </location>
</feature>
<dbReference type="SUPFAM" id="SSF52540">
    <property type="entry name" value="P-loop containing nucleoside triphosphate hydrolases"/>
    <property type="match status" value="1"/>
</dbReference>
<feature type="compositionally biased region" description="Basic residues" evidence="1">
    <location>
        <begin position="1197"/>
        <end position="1210"/>
    </location>
</feature>
<dbReference type="Pfam" id="PF12726">
    <property type="entry name" value="SEN1_N"/>
    <property type="match status" value="1"/>
</dbReference>
<feature type="domain" description="DNA2/NAM7 helicase helicase" evidence="3">
    <location>
        <begin position="1875"/>
        <end position="2131"/>
    </location>
</feature>
<feature type="compositionally biased region" description="Basic and acidic residues" evidence="1">
    <location>
        <begin position="2405"/>
        <end position="2419"/>
    </location>
</feature>
<dbReference type="GO" id="GO:0006376">
    <property type="term" value="P:mRNA splice site recognition"/>
    <property type="evidence" value="ECO:0007669"/>
    <property type="project" value="Ensembl"/>
</dbReference>
<accession>A0A8D0HCH1</accession>
<dbReference type="GO" id="GO:0033677">
    <property type="term" value="F:DNA/RNA helicase activity"/>
    <property type="evidence" value="ECO:0007669"/>
    <property type="project" value="Ensembl"/>
</dbReference>
<dbReference type="Pfam" id="PF13086">
    <property type="entry name" value="AAA_11"/>
    <property type="match status" value="1"/>
</dbReference>
<feature type="region of interest" description="Disordered" evidence="1">
    <location>
        <begin position="763"/>
        <end position="792"/>
    </location>
</feature>
<feature type="compositionally biased region" description="Basic and acidic residues" evidence="1">
    <location>
        <begin position="2535"/>
        <end position="2544"/>
    </location>
</feature>
<dbReference type="FunFam" id="3.40.50.300:FF:000810">
    <property type="entry name" value="probable helicase senataxin"/>
    <property type="match status" value="1"/>
</dbReference>
<feature type="region of interest" description="Disordered" evidence="1">
    <location>
        <begin position="925"/>
        <end position="994"/>
    </location>
</feature>
<feature type="compositionally biased region" description="Basic and acidic residues" evidence="1">
    <location>
        <begin position="2553"/>
        <end position="2591"/>
    </location>
</feature>
<dbReference type="InterPro" id="IPR041679">
    <property type="entry name" value="DNA2/NAM7-like_C"/>
</dbReference>
<dbReference type="GO" id="GO:0006369">
    <property type="term" value="P:termination of RNA polymerase II transcription"/>
    <property type="evidence" value="ECO:0007669"/>
    <property type="project" value="Ensembl"/>
</dbReference>
<sequence length="2598" mass="290834">MSPCLWCTLGGPTATKSLEIYASKRMPPEELSAASDDLCYCLDCVVEYHNLRDEVPSLHEVFWELETSRLISHFEKSMKRQIEEDVLFIVDENGETPLYDDTGLDFEKNLRVPLLEILKYPYLLLHERVSVLFVEALCKMEEDNYSFHVSERHPGIYLLMVHPNEKIRRWAIMSARNLGKVERDDYYDLQEVLTCLFKVIEVGLFDSPDIYSSSVIEKGKLILLPSHLYDTTNYKNYWLGVCMLLTVLEEQAMDSLLLGPDKQNDFMQSILNAMDKQTDDGSNNPFWPALHCFMVILDRLGSKVWGQLIDPIQAFQTIINNVSYKNEIQSIRNSSKRTKTEPVSDYGDEMVSCSQIVYNFNTEKPPKDSGWKSAICPDYCPNMYEDMQTLAHVLQSDIGQDMRVHNSTFLWFIPFVQSLMGLKDLGVAYIVEVIHHLCSEVKEIINERVQQCDAVSEFFILILVSVIELHRNKKCLHLLWVSSQEWVEAVVKCAKLPAIAFTRCTGRTLANCPRATSISSQSANSVQHACVQLIRSLLKEGYQRVQPTLCKQFLDQLNLLLRGNFSLGWQLSSRETQDLQMCLRQVLRNINKSSNTSPSVENSAACPVLPAISIKQEKEAAADEYPLNVHHRNSLSPPLPLACKTTEVCQGSALLRKTGSWEVEQRETPFKNSNFHVKEESLLTNVKKDMLEGRSEIRSRIPECRTVFCSSTPENFPSLNEGNGSGGSNSKVETGNSKDLKKPSWAPKLLHLIKTSANVKKSRMVKGDLDESVGQNQSSKDANQGMCENKTSVDSNLPSWPANKGGKSMHNASQIIPLSIKLESKDRLLTSFPKNETNLEESISDEALDDVPLSVIRCDLLKKRSSQSTVADNLTDSQVDRDLDSLSLTAYAKGINFPVDSSQESTAPNLRDIKRKVKGAVKSLINGQSNESSSDTDDCSNIIIISDSSSDDDDDDEKDANMKNIKKEKIDDKCPQKQPNYVSANVKKEEKSKTSSSPMLYEECDSQCFEFETENEIYSVWQDSPMHDELDQAHEQDSCLKPETCYSSKNEELEDQTNYWGYETDYIGEDVIEKAAEAVEQQINPLSHLNKKVSKAETKPDLSFGDPVAKVETVDRLKYFTEAHAPTKDKVSVEPNRSTSSVPLASKLSIRKQALSPRENSVTSEDRDLIGQSPSTSSKLYSKKYAQSPGKSQLKSKLVRTAHRSPKKGSLKPTAQTKKLPQMEPSRSIPAVIPPKKVRQRPEPSSTVEKLGLKKAPRKAFELSQRSLDSVTELRSHGKAAGVVSIPQKQKAKLISPQNLAVKNNRKMLACQDLQFWRQTRPKPGGSSESRSKIIPKKTDPKYLQQPPATELPSADGLGENQTEKLAEWISYPLSIEGKQLRKSFVSEREVQSTHVSKINSKFPLTSPGSTDVDVEMQESTLAIPTVQSPSCSHLTGDGKFEPAGKDLAAQPVFSPSPCDVGTALKESKSKLYEKSDDEDNLFLTQLDPVDMEMCSQMENFSDVEVSNDTDPGMSSSHLETEPLNIVTCKNKDCPERVGKAGEYCSKHSDPDASDHLFAKPTLPSLKSAKPSTTKIFISNGASRNASLTKELENGPKLPVACKSKTNMVKPAASNPANPVFKTPTFSSRLRPQSSSNVLRPQNMQNDSISSFPKGLVAGTHVGKEVCPSVSQVSVLITQHRDHSIFVKEVLKWNYHMFANFSQARPPDNLLQSIVASVPVKFQGYNDYFNTFFPLMMLNAFETKLKLLVKLKQGWGTFSVPGFTLKIRTSSKCYRDVGGRLDIGDGLFLSTGQNERHIVCHFSIQTRANLSFYINQPVKCIVASSLITTQRRFKGLLLLSRSPLVKPIIYPSYPDFCPRNLNVASESVASYMKEFNEDQQKAIETAYAMVKQHSSLPRICLINGPPGTGKSKTIVGLLFRILAEVGRSQNLNAKIKRNRVLVCAPSNAAVDELMKKIILEFKDKCQDKAKAFGNCGDINLVRLGPEKSISSDVLRFSLDSQVSHKMKRGALDQDIHKQKEALDHQLDKLSRQRAMDRLSVLPFCSKVRGRPQEMQASIILESHIICCTLSTSGGFLLESAFRRQGLDPFSCVIVDEAGQSCEVETLIPLIHRCSKLVLVGDSKQLPPTVISMKAQDYGYDQSLMARLHKHLEELVQQNAIGKLPVVQLTVQYRMHPDICLFPSNYIYGRTLKTNRETEEKRCSTDWPFQPYLVFDVGDGQERRDNDSFANPQEVKLVMEIMKLIKEKKKDIAFRNIGIITPYSAQKRRIQQELDREIGEVDTVDGFQGRQKDCIIVTCVRANSAQGSIGFLASLQRLNVTITRARFSLFILGRLGTLMENKDWEQLIQDAQRRGAIIKTCDHNYKKDAVKILKLKPTSQRPPLSHPSVVLPEMTRPRQSGSPSDRQSEAAPRKESDLRKFPASGTPSARGSGGLHPPPASHGSFSKEATFSTQAKAAAQPAVRERLQDPRLARRAEPAAKEQASRNNSLSAPSHLGKTLPQGPEVPSARRGHSNSEHHSAVSKASQALQQPDTSHAARRDRDWRVSYATKGTAPRDTERPKSQSEWRKDQDYRPGSRRTSEQTPERDSNDAKRRRISY</sequence>
<dbReference type="GO" id="GO:0045944">
    <property type="term" value="P:positive regulation of transcription by RNA polymerase II"/>
    <property type="evidence" value="ECO:0007669"/>
    <property type="project" value="Ensembl"/>
</dbReference>
<name>A0A8D0HCH1_SPHPU</name>
<evidence type="ECO:0000256" key="1">
    <source>
        <dbReference type="SAM" id="MobiDB-lite"/>
    </source>
</evidence>
<dbReference type="Proteomes" id="UP000694392">
    <property type="component" value="Unplaced"/>
</dbReference>
<dbReference type="CDD" id="cd18042">
    <property type="entry name" value="DEXXQc_SETX"/>
    <property type="match status" value="1"/>
</dbReference>
<proteinExistence type="predicted"/>
<feature type="region of interest" description="Disordered" evidence="1">
    <location>
        <begin position="1609"/>
        <end position="1644"/>
    </location>
</feature>
<feature type="region of interest" description="Disordered" evidence="1">
    <location>
        <begin position="2372"/>
        <end position="2598"/>
    </location>
</feature>
<keyword evidence="6" id="KW-1185">Reference proteome</keyword>
<dbReference type="GO" id="GO:0033120">
    <property type="term" value="P:positive regulation of RNA splicing"/>
    <property type="evidence" value="ECO:0007669"/>
    <property type="project" value="Ensembl"/>
</dbReference>
<dbReference type="GO" id="GO:0016604">
    <property type="term" value="C:nuclear body"/>
    <property type="evidence" value="ECO:0007669"/>
    <property type="project" value="Ensembl"/>
</dbReference>
<dbReference type="GO" id="GO:0000228">
    <property type="term" value="C:nuclear chromosome"/>
    <property type="evidence" value="ECO:0007669"/>
    <property type="project" value="Ensembl"/>
</dbReference>
<dbReference type="GO" id="GO:0006302">
    <property type="term" value="P:double-strand break repair"/>
    <property type="evidence" value="ECO:0007669"/>
    <property type="project" value="Ensembl"/>
</dbReference>
<feature type="compositionally biased region" description="Basic and acidic residues" evidence="1">
    <location>
        <begin position="2462"/>
        <end position="2483"/>
    </location>
</feature>
<evidence type="ECO:0000259" key="2">
    <source>
        <dbReference type="Pfam" id="PF12726"/>
    </source>
</evidence>
<dbReference type="GO" id="GO:0042802">
    <property type="term" value="F:identical protein binding"/>
    <property type="evidence" value="ECO:0007669"/>
    <property type="project" value="Ensembl"/>
</dbReference>
<feature type="region of interest" description="Disordered" evidence="1">
    <location>
        <begin position="1127"/>
        <end position="1253"/>
    </location>
</feature>
<feature type="compositionally biased region" description="Acidic residues" evidence="1">
    <location>
        <begin position="949"/>
        <end position="958"/>
    </location>
</feature>
<dbReference type="GO" id="GO:0005737">
    <property type="term" value="C:cytoplasm"/>
    <property type="evidence" value="ECO:0007669"/>
    <property type="project" value="Ensembl"/>
</dbReference>
<organism evidence="5 6">
    <name type="scientific">Sphenodon punctatus</name>
    <name type="common">Tuatara</name>
    <name type="synonym">Hatteria punctata</name>
    <dbReference type="NCBI Taxonomy" id="8508"/>
    <lineage>
        <taxon>Eukaryota</taxon>
        <taxon>Metazoa</taxon>
        <taxon>Chordata</taxon>
        <taxon>Craniata</taxon>
        <taxon>Vertebrata</taxon>
        <taxon>Euteleostomi</taxon>
        <taxon>Lepidosauria</taxon>
        <taxon>Sphenodontia</taxon>
        <taxon>Sphenodontidae</taxon>
        <taxon>Sphenodon</taxon>
    </lineage>
</organism>
<feature type="compositionally biased region" description="Polar residues" evidence="1">
    <location>
        <begin position="773"/>
        <end position="782"/>
    </location>
</feature>
<dbReference type="GO" id="GO:2000806">
    <property type="term" value="P:positive regulation of termination of RNA polymerase II transcription, poly(A)-coupled"/>
    <property type="evidence" value="ECO:0007669"/>
    <property type="project" value="Ensembl"/>
</dbReference>
<dbReference type="InterPro" id="IPR041677">
    <property type="entry name" value="DNA2/NAM7_AAA_11"/>
</dbReference>
<feature type="region of interest" description="Disordered" evidence="1">
    <location>
        <begin position="715"/>
        <end position="743"/>
    </location>
</feature>
<feature type="compositionally biased region" description="Polar residues" evidence="1">
    <location>
        <begin position="2442"/>
        <end position="2454"/>
    </location>
</feature>
<evidence type="ECO:0000259" key="4">
    <source>
        <dbReference type="Pfam" id="PF13087"/>
    </source>
</evidence>
<evidence type="ECO:0000313" key="5">
    <source>
        <dbReference type="Ensembl" id="ENSSPUP00000021658.1"/>
    </source>
</evidence>
<dbReference type="InterPro" id="IPR027417">
    <property type="entry name" value="P-loop_NTPase"/>
</dbReference>
<dbReference type="GO" id="GO:0030426">
    <property type="term" value="C:growth cone"/>
    <property type="evidence" value="ECO:0007669"/>
    <property type="project" value="Ensembl"/>
</dbReference>
<evidence type="ECO:0000313" key="6">
    <source>
        <dbReference type="Proteomes" id="UP000694392"/>
    </source>
</evidence>
<feature type="compositionally biased region" description="Polar residues" evidence="1">
    <location>
        <begin position="2522"/>
        <end position="2533"/>
    </location>
</feature>
<dbReference type="GeneTree" id="ENSGT00940000160918"/>
<reference evidence="5" key="2">
    <citation type="submission" date="2025-09" db="UniProtKB">
        <authorList>
            <consortium name="Ensembl"/>
        </authorList>
    </citation>
    <scope>IDENTIFICATION</scope>
</reference>
<feature type="region of interest" description="Disordered" evidence="1">
    <location>
        <begin position="1316"/>
        <end position="1358"/>
    </location>
</feature>
<feature type="domain" description="Helicase Sen1 N-terminal" evidence="2">
    <location>
        <begin position="38"/>
        <end position="354"/>
    </location>
</feature>
<protein>
    <submittedName>
        <fullName evidence="5">Senataxin</fullName>
    </submittedName>
</protein>
<dbReference type="InterPro" id="IPR047187">
    <property type="entry name" value="SF1_C_Upf1"/>
</dbReference>
<dbReference type="PANTHER" id="PTHR10887:SF537">
    <property type="entry name" value="HELICASE SENATAXIN-RELATED"/>
    <property type="match status" value="1"/>
</dbReference>
<feature type="compositionally biased region" description="Basic and acidic residues" evidence="1">
    <location>
        <begin position="959"/>
        <end position="975"/>
    </location>
</feature>
<dbReference type="GO" id="GO:2000144">
    <property type="term" value="P:positive regulation of DNA-templated transcription initiation"/>
    <property type="evidence" value="ECO:0007669"/>
    <property type="project" value="Ensembl"/>
</dbReference>
<dbReference type="InterPro" id="IPR024481">
    <property type="entry name" value="Helicase_Sen1_N"/>
</dbReference>